<sequence length="173" mass="19779">MTGMILIVLTLLRIPSAIISGRNEARIKAHGGLEYGKTNSRALIVVQFLIYLGTIGYAFIEEVPVGTHTYIGLAVYVFAMAVLGYVIRTLGRFWTFKIYIAKGHQLVETPLFKRIKHPNYYLNIIPEVLSFAIISQAWIVFTPLFVLHLITLFNRIRLEEKIMKQTFREYGKG</sequence>
<keyword evidence="2 5" id="KW-0812">Transmembrane</keyword>
<proteinExistence type="predicted"/>
<feature type="transmembrane region" description="Helical" evidence="5">
    <location>
        <begin position="67"/>
        <end position="87"/>
    </location>
</feature>
<comment type="subcellular location">
    <subcellularLocation>
        <location evidence="1">Membrane</location>
        <topology evidence="1">Multi-pass membrane protein</topology>
    </subcellularLocation>
</comment>
<feature type="transmembrane region" description="Helical" evidence="5">
    <location>
        <begin position="128"/>
        <end position="153"/>
    </location>
</feature>
<accession>A0ABS2H5M1</accession>
<evidence type="ECO:0000313" key="7">
    <source>
        <dbReference type="Proteomes" id="UP001516620"/>
    </source>
</evidence>
<organism evidence="6 7">
    <name type="scientific">Paenibacillus rhizolycopersici</name>
    <dbReference type="NCBI Taxonomy" id="2780073"/>
    <lineage>
        <taxon>Bacteria</taxon>
        <taxon>Bacillati</taxon>
        <taxon>Bacillota</taxon>
        <taxon>Bacilli</taxon>
        <taxon>Bacillales</taxon>
        <taxon>Paenibacillaceae</taxon>
        <taxon>Paenibacillus</taxon>
    </lineage>
</organism>
<dbReference type="EMBL" id="JADCNN020000008">
    <property type="protein sequence ID" value="MBM6996108.1"/>
    <property type="molecule type" value="Genomic_DNA"/>
</dbReference>
<evidence type="ECO:0000256" key="1">
    <source>
        <dbReference type="ARBA" id="ARBA00004141"/>
    </source>
</evidence>
<dbReference type="InterPro" id="IPR007269">
    <property type="entry name" value="ICMT_MeTrfase"/>
</dbReference>
<name>A0ABS2H5M1_9BACL</name>
<feature type="transmembrane region" description="Helical" evidence="5">
    <location>
        <begin position="41"/>
        <end position="60"/>
    </location>
</feature>
<evidence type="ECO:0000256" key="3">
    <source>
        <dbReference type="ARBA" id="ARBA00022989"/>
    </source>
</evidence>
<evidence type="ECO:0000313" key="6">
    <source>
        <dbReference type="EMBL" id="MBM6996108.1"/>
    </source>
</evidence>
<dbReference type="PANTHER" id="PTHR43847:SF1">
    <property type="entry name" value="BLL3993 PROTEIN"/>
    <property type="match status" value="1"/>
</dbReference>
<gene>
    <name evidence="6" type="ORF">IM700_010670</name>
</gene>
<dbReference type="Gene3D" id="1.20.120.1630">
    <property type="match status" value="1"/>
</dbReference>
<protein>
    <submittedName>
        <fullName evidence="6">DUF1295 domain-containing protein</fullName>
    </submittedName>
</protein>
<dbReference type="Proteomes" id="UP001516620">
    <property type="component" value="Unassembled WGS sequence"/>
</dbReference>
<keyword evidence="3 5" id="KW-1133">Transmembrane helix</keyword>
<evidence type="ECO:0000256" key="4">
    <source>
        <dbReference type="ARBA" id="ARBA00023136"/>
    </source>
</evidence>
<evidence type="ECO:0000256" key="5">
    <source>
        <dbReference type="SAM" id="Phobius"/>
    </source>
</evidence>
<reference evidence="6 7" key="1">
    <citation type="submission" date="2021-01" db="EMBL/GenBank/DDBJ databases">
        <title>Paenibacillus sp.nov. isolated from the rhizosphere soil of tomato plant.</title>
        <authorList>
            <person name="Thin K.K."/>
            <person name="Zhang X."/>
            <person name="He S."/>
        </authorList>
    </citation>
    <scope>NUCLEOTIDE SEQUENCE [LARGE SCALE GENOMIC DNA]</scope>
    <source>
        <strain evidence="6 7">DXFW5</strain>
    </source>
</reference>
<comment type="caution">
    <text evidence="6">The sequence shown here is derived from an EMBL/GenBank/DDBJ whole genome shotgun (WGS) entry which is preliminary data.</text>
</comment>
<dbReference type="PANTHER" id="PTHR43847">
    <property type="entry name" value="BLL3993 PROTEIN"/>
    <property type="match status" value="1"/>
</dbReference>
<dbReference type="Pfam" id="PF04140">
    <property type="entry name" value="ICMT"/>
    <property type="match status" value="1"/>
</dbReference>
<keyword evidence="7" id="KW-1185">Reference proteome</keyword>
<evidence type="ECO:0000256" key="2">
    <source>
        <dbReference type="ARBA" id="ARBA00022692"/>
    </source>
</evidence>
<keyword evidence="4 5" id="KW-0472">Membrane</keyword>
<dbReference type="InterPro" id="IPR052527">
    <property type="entry name" value="Metal_cation-efflux_comp"/>
</dbReference>